<name>A0AAD3SY67_NEPGR</name>
<dbReference type="AlphaFoldDB" id="A0AAD3SY67"/>
<sequence>MDIRSKYPSAAANSVPQRPYQSTICCGELHRKEQEEAKTNRSRAAPHEFCNEPFQWSTIIQIFTNRVGINSQQHSTIHFRAKISIKNCKDTTFHGRNINSAHLLSSADSARLMKPN</sequence>
<organism evidence="2 3">
    <name type="scientific">Nepenthes gracilis</name>
    <name type="common">Slender pitcher plant</name>
    <dbReference type="NCBI Taxonomy" id="150966"/>
    <lineage>
        <taxon>Eukaryota</taxon>
        <taxon>Viridiplantae</taxon>
        <taxon>Streptophyta</taxon>
        <taxon>Embryophyta</taxon>
        <taxon>Tracheophyta</taxon>
        <taxon>Spermatophyta</taxon>
        <taxon>Magnoliopsida</taxon>
        <taxon>eudicotyledons</taxon>
        <taxon>Gunneridae</taxon>
        <taxon>Pentapetalae</taxon>
        <taxon>Caryophyllales</taxon>
        <taxon>Nepenthaceae</taxon>
        <taxon>Nepenthes</taxon>
    </lineage>
</organism>
<comment type="caution">
    <text evidence="2">The sequence shown here is derived from an EMBL/GenBank/DDBJ whole genome shotgun (WGS) entry which is preliminary data.</text>
</comment>
<evidence type="ECO:0000256" key="1">
    <source>
        <dbReference type="SAM" id="MobiDB-lite"/>
    </source>
</evidence>
<proteinExistence type="predicted"/>
<dbReference type="Proteomes" id="UP001279734">
    <property type="component" value="Unassembled WGS sequence"/>
</dbReference>
<feature type="region of interest" description="Disordered" evidence="1">
    <location>
        <begin position="1"/>
        <end position="20"/>
    </location>
</feature>
<keyword evidence="3" id="KW-1185">Reference proteome</keyword>
<evidence type="ECO:0000313" key="2">
    <source>
        <dbReference type="EMBL" id="GMH19091.1"/>
    </source>
</evidence>
<dbReference type="EMBL" id="BSYO01000020">
    <property type="protein sequence ID" value="GMH19091.1"/>
    <property type="molecule type" value="Genomic_DNA"/>
</dbReference>
<protein>
    <submittedName>
        <fullName evidence="2">Uncharacterized protein</fullName>
    </submittedName>
</protein>
<gene>
    <name evidence="2" type="ORF">Nepgr_020932</name>
</gene>
<feature type="compositionally biased region" description="Polar residues" evidence="1">
    <location>
        <begin position="11"/>
        <end position="20"/>
    </location>
</feature>
<accession>A0AAD3SY67</accession>
<evidence type="ECO:0000313" key="3">
    <source>
        <dbReference type="Proteomes" id="UP001279734"/>
    </source>
</evidence>
<reference evidence="2" key="1">
    <citation type="submission" date="2023-05" db="EMBL/GenBank/DDBJ databases">
        <title>Nepenthes gracilis genome sequencing.</title>
        <authorList>
            <person name="Fukushima K."/>
        </authorList>
    </citation>
    <scope>NUCLEOTIDE SEQUENCE</scope>
    <source>
        <strain evidence="2">SING2019-196</strain>
    </source>
</reference>